<dbReference type="CDD" id="cd00266">
    <property type="entry name" value="MADS_SRF_like"/>
    <property type="match status" value="1"/>
</dbReference>
<comment type="caution">
    <text evidence="7">The sequence shown here is derived from an EMBL/GenBank/DDBJ whole genome shotgun (WGS) entry which is preliminary data.</text>
</comment>
<keyword evidence="5" id="KW-0539">Nucleus</keyword>
<evidence type="ECO:0000313" key="7">
    <source>
        <dbReference type="EMBL" id="THF99920.1"/>
    </source>
</evidence>
<dbReference type="GO" id="GO:0000981">
    <property type="term" value="F:DNA-binding transcription factor activity, RNA polymerase II-specific"/>
    <property type="evidence" value="ECO:0007669"/>
    <property type="project" value="InterPro"/>
</dbReference>
<feature type="domain" description="MADS-box" evidence="6">
    <location>
        <begin position="1"/>
        <end position="48"/>
    </location>
</feature>
<evidence type="ECO:0000256" key="4">
    <source>
        <dbReference type="ARBA" id="ARBA00023163"/>
    </source>
</evidence>
<evidence type="ECO:0000256" key="1">
    <source>
        <dbReference type="ARBA" id="ARBA00004123"/>
    </source>
</evidence>
<dbReference type="PRINTS" id="PR00404">
    <property type="entry name" value="MADSDOMAIN"/>
</dbReference>
<dbReference type="GO" id="GO:0000978">
    <property type="term" value="F:RNA polymerase II cis-regulatory region sequence-specific DNA binding"/>
    <property type="evidence" value="ECO:0007669"/>
    <property type="project" value="TreeGrafter"/>
</dbReference>
<proteinExistence type="predicted"/>
<dbReference type="AlphaFoldDB" id="A0A4S4DBH3"/>
<dbReference type="SUPFAM" id="SSF55455">
    <property type="entry name" value="SRF-like"/>
    <property type="match status" value="1"/>
</dbReference>
<dbReference type="PANTHER" id="PTHR11945:SF521">
    <property type="entry name" value="AGAMOUS-LIKE 48-RELATED"/>
    <property type="match status" value="1"/>
</dbReference>
<evidence type="ECO:0000256" key="2">
    <source>
        <dbReference type="ARBA" id="ARBA00023015"/>
    </source>
</evidence>
<evidence type="ECO:0000256" key="5">
    <source>
        <dbReference type="ARBA" id="ARBA00023242"/>
    </source>
</evidence>
<dbReference type="GO" id="GO:0046983">
    <property type="term" value="F:protein dimerization activity"/>
    <property type="evidence" value="ECO:0007669"/>
    <property type="project" value="InterPro"/>
</dbReference>
<keyword evidence="8" id="KW-1185">Reference proteome</keyword>
<keyword evidence="2" id="KW-0805">Transcription regulation</keyword>
<reference evidence="7 8" key="1">
    <citation type="journal article" date="2018" name="Proc. Natl. Acad. Sci. U.S.A.">
        <title>Draft genome sequence of Camellia sinensis var. sinensis provides insights into the evolution of the tea genome and tea quality.</title>
        <authorList>
            <person name="Wei C."/>
            <person name="Yang H."/>
            <person name="Wang S."/>
            <person name="Zhao J."/>
            <person name="Liu C."/>
            <person name="Gao L."/>
            <person name="Xia E."/>
            <person name="Lu Y."/>
            <person name="Tai Y."/>
            <person name="She G."/>
            <person name="Sun J."/>
            <person name="Cao H."/>
            <person name="Tong W."/>
            <person name="Gao Q."/>
            <person name="Li Y."/>
            <person name="Deng W."/>
            <person name="Jiang X."/>
            <person name="Wang W."/>
            <person name="Chen Q."/>
            <person name="Zhang S."/>
            <person name="Li H."/>
            <person name="Wu J."/>
            <person name="Wang P."/>
            <person name="Li P."/>
            <person name="Shi C."/>
            <person name="Zheng F."/>
            <person name="Jian J."/>
            <person name="Huang B."/>
            <person name="Shan D."/>
            <person name="Shi M."/>
            <person name="Fang C."/>
            <person name="Yue Y."/>
            <person name="Li F."/>
            <person name="Li D."/>
            <person name="Wei S."/>
            <person name="Han B."/>
            <person name="Jiang C."/>
            <person name="Yin Y."/>
            <person name="Xia T."/>
            <person name="Zhang Z."/>
            <person name="Bennetzen J.L."/>
            <person name="Zhao S."/>
            <person name="Wan X."/>
        </authorList>
    </citation>
    <scope>NUCLEOTIDE SEQUENCE [LARGE SCALE GENOMIC DNA]</scope>
    <source>
        <strain evidence="8">cv. Shuchazao</strain>
        <tissue evidence="7">Leaf</tissue>
    </source>
</reference>
<dbReference type="InterPro" id="IPR002100">
    <property type="entry name" value="TF_MADSbox"/>
</dbReference>
<organism evidence="7 8">
    <name type="scientific">Camellia sinensis var. sinensis</name>
    <name type="common">China tea</name>
    <dbReference type="NCBI Taxonomy" id="542762"/>
    <lineage>
        <taxon>Eukaryota</taxon>
        <taxon>Viridiplantae</taxon>
        <taxon>Streptophyta</taxon>
        <taxon>Embryophyta</taxon>
        <taxon>Tracheophyta</taxon>
        <taxon>Spermatophyta</taxon>
        <taxon>Magnoliopsida</taxon>
        <taxon>eudicotyledons</taxon>
        <taxon>Gunneridae</taxon>
        <taxon>Pentapetalae</taxon>
        <taxon>asterids</taxon>
        <taxon>Ericales</taxon>
        <taxon>Theaceae</taxon>
        <taxon>Camellia</taxon>
    </lineage>
</organism>
<dbReference type="PROSITE" id="PS50066">
    <property type="entry name" value="MADS_BOX_2"/>
    <property type="match status" value="1"/>
</dbReference>
<dbReference type="Pfam" id="PF00319">
    <property type="entry name" value="SRF-TF"/>
    <property type="match status" value="1"/>
</dbReference>
<protein>
    <recommendedName>
        <fullName evidence="6">MADS-box domain-containing protein</fullName>
    </recommendedName>
</protein>
<gene>
    <name evidence="7" type="ORF">TEA_002448</name>
</gene>
<accession>A0A4S4DBH3</accession>
<evidence type="ECO:0000313" key="8">
    <source>
        <dbReference type="Proteomes" id="UP000306102"/>
    </source>
</evidence>
<dbReference type="InterPro" id="IPR033897">
    <property type="entry name" value="SRF-like_MADS-box"/>
</dbReference>
<dbReference type="GO" id="GO:0045944">
    <property type="term" value="P:positive regulation of transcription by RNA polymerase II"/>
    <property type="evidence" value="ECO:0007669"/>
    <property type="project" value="InterPro"/>
</dbReference>
<dbReference type="Proteomes" id="UP000306102">
    <property type="component" value="Unassembled WGS sequence"/>
</dbReference>
<dbReference type="Gene3D" id="3.40.1810.10">
    <property type="entry name" value="Transcription factor, MADS-box"/>
    <property type="match status" value="1"/>
</dbReference>
<dbReference type="SMART" id="SM00432">
    <property type="entry name" value="MADS"/>
    <property type="match status" value="1"/>
</dbReference>
<comment type="subcellular location">
    <subcellularLocation>
        <location evidence="1">Nucleus</location>
    </subcellularLocation>
</comment>
<name>A0A4S4DBH3_CAMSN</name>
<evidence type="ECO:0000259" key="6">
    <source>
        <dbReference type="PROSITE" id="PS50066"/>
    </source>
</evidence>
<dbReference type="InterPro" id="IPR036879">
    <property type="entry name" value="TF_MADSbox_sf"/>
</dbReference>
<dbReference type="GO" id="GO:0005634">
    <property type="term" value="C:nucleus"/>
    <property type="evidence" value="ECO:0007669"/>
    <property type="project" value="UniProtKB-SubCell"/>
</dbReference>
<dbReference type="EMBL" id="SDRB02011824">
    <property type="protein sequence ID" value="THF99920.1"/>
    <property type="molecule type" value="Genomic_DNA"/>
</dbReference>
<keyword evidence="4" id="KW-0804">Transcription</keyword>
<keyword evidence="3" id="KW-0238">DNA-binding</keyword>
<dbReference type="PANTHER" id="PTHR11945">
    <property type="entry name" value="MADS BOX PROTEIN"/>
    <property type="match status" value="1"/>
</dbReference>
<evidence type="ECO:0000256" key="3">
    <source>
        <dbReference type="ARBA" id="ARBA00023125"/>
    </source>
</evidence>
<sequence>MTNRVKLAFITDNAARKTTLRKRRAGMIKKISELSTLCDIEAGIVIYNPGEVTPTVWPSYEYMKQMFKRFLSMSIIDRSQKMVTYEGYIIQIITKETENNITEKKNNDKKEIQEIMNQTFEGNDLNELDMTILNLLSLLADDKLKQLKKKQNWPRGQQMALLPPPPLSPVLAPEIIEVEEGIRAPTNGEDGESSIRMIIQELMNDQCFMETTAEHMELLLSKDVEGTSSSKNEEDLPKDLNEVFPHIYFP</sequence>